<proteinExistence type="predicted"/>
<dbReference type="Proteomes" id="UP000799779">
    <property type="component" value="Unassembled WGS sequence"/>
</dbReference>
<evidence type="ECO:0000313" key="2">
    <source>
        <dbReference type="Proteomes" id="UP000799779"/>
    </source>
</evidence>
<protein>
    <submittedName>
        <fullName evidence="1">Uncharacterized protein</fullName>
    </submittedName>
</protein>
<keyword evidence="2" id="KW-1185">Reference proteome</keyword>
<reference evidence="1" key="1">
    <citation type="journal article" date="2020" name="Stud. Mycol.">
        <title>101 Dothideomycetes genomes: a test case for predicting lifestyles and emergence of pathogens.</title>
        <authorList>
            <person name="Haridas S."/>
            <person name="Albert R."/>
            <person name="Binder M."/>
            <person name="Bloem J."/>
            <person name="Labutti K."/>
            <person name="Salamov A."/>
            <person name="Andreopoulos B."/>
            <person name="Baker S."/>
            <person name="Barry K."/>
            <person name="Bills G."/>
            <person name="Bluhm B."/>
            <person name="Cannon C."/>
            <person name="Castanera R."/>
            <person name="Culley D."/>
            <person name="Daum C."/>
            <person name="Ezra D."/>
            <person name="Gonzalez J."/>
            <person name="Henrissat B."/>
            <person name="Kuo A."/>
            <person name="Liang C."/>
            <person name="Lipzen A."/>
            <person name="Lutzoni F."/>
            <person name="Magnuson J."/>
            <person name="Mondo S."/>
            <person name="Nolan M."/>
            <person name="Ohm R."/>
            <person name="Pangilinan J."/>
            <person name="Park H.-J."/>
            <person name="Ramirez L."/>
            <person name="Alfaro M."/>
            <person name="Sun H."/>
            <person name="Tritt A."/>
            <person name="Yoshinaga Y."/>
            <person name="Zwiers L.-H."/>
            <person name="Turgeon B."/>
            <person name="Goodwin S."/>
            <person name="Spatafora J."/>
            <person name="Crous P."/>
            <person name="Grigoriev I."/>
        </authorList>
    </citation>
    <scope>NUCLEOTIDE SEQUENCE</scope>
    <source>
        <strain evidence="1">CBS 123094</strain>
    </source>
</reference>
<name>A0A6A5W7Y4_9PLEO</name>
<organism evidence="1 2">
    <name type="scientific">Amniculicola lignicola CBS 123094</name>
    <dbReference type="NCBI Taxonomy" id="1392246"/>
    <lineage>
        <taxon>Eukaryota</taxon>
        <taxon>Fungi</taxon>
        <taxon>Dikarya</taxon>
        <taxon>Ascomycota</taxon>
        <taxon>Pezizomycotina</taxon>
        <taxon>Dothideomycetes</taxon>
        <taxon>Pleosporomycetidae</taxon>
        <taxon>Pleosporales</taxon>
        <taxon>Amniculicolaceae</taxon>
        <taxon>Amniculicola</taxon>
    </lineage>
</organism>
<dbReference type="AlphaFoldDB" id="A0A6A5W7Y4"/>
<evidence type="ECO:0000313" key="1">
    <source>
        <dbReference type="EMBL" id="KAF1998043.1"/>
    </source>
</evidence>
<dbReference type="EMBL" id="ML977607">
    <property type="protein sequence ID" value="KAF1998043.1"/>
    <property type="molecule type" value="Genomic_DNA"/>
</dbReference>
<sequence>MAGAARHAARGRRREEQCTRCSKRAPFDSHSHLFSSAVVCCGASLSKTLSAAYEDATPLSDWRRLPLGPMRLGGIRCSHSGSRSTTPLRSSLVAPRLFPFCPLYCAYLLPAVAPVRLSPPLPRRRPTALSSAIRSPILASTASSPDISLLLCVSPGTRFPSRRLDSPTLLPASLSP</sequence>
<gene>
    <name evidence="1" type="ORF">P154DRAFT_266338</name>
</gene>
<accession>A0A6A5W7Y4</accession>